<dbReference type="EMBL" id="BSKO01000001">
    <property type="protein sequence ID" value="GLO66219.1"/>
    <property type="molecule type" value="Genomic_DNA"/>
</dbReference>
<reference evidence="1 2" key="1">
    <citation type="submission" date="2023-02" db="EMBL/GenBank/DDBJ databases">
        <title>Oceanobacillus kimchii IFOP_LL358 isolated form Alexandrium catenella lab strain.</title>
        <authorList>
            <person name="Gajardo G."/>
            <person name="Ueki S."/>
            <person name="Maruyama F."/>
        </authorList>
    </citation>
    <scope>NUCLEOTIDE SEQUENCE [LARGE SCALE GENOMIC DNA]</scope>
    <source>
        <strain evidence="1 2">IFOP_LL358</strain>
    </source>
</reference>
<organism evidence="1 2">
    <name type="scientific">Oceanobacillus kimchii</name>
    <dbReference type="NCBI Taxonomy" id="746691"/>
    <lineage>
        <taxon>Bacteria</taxon>
        <taxon>Bacillati</taxon>
        <taxon>Bacillota</taxon>
        <taxon>Bacilli</taxon>
        <taxon>Bacillales</taxon>
        <taxon>Bacillaceae</taxon>
        <taxon>Oceanobacillus</taxon>
    </lineage>
</organism>
<evidence type="ECO:0000313" key="1">
    <source>
        <dbReference type="EMBL" id="GLO66219.1"/>
    </source>
</evidence>
<accession>A0ABQ5TH68</accession>
<protein>
    <submittedName>
        <fullName evidence="1">Uncharacterized protein</fullName>
    </submittedName>
</protein>
<name>A0ABQ5TH68_9BACI</name>
<gene>
    <name evidence="1" type="ORF">MACH08_20030</name>
</gene>
<evidence type="ECO:0000313" key="2">
    <source>
        <dbReference type="Proteomes" id="UP001275436"/>
    </source>
</evidence>
<keyword evidence="2" id="KW-1185">Reference proteome</keyword>
<dbReference type="RefSeq" id="WP_317958096.1">
    <property type="nucleotide sequence ID" value="NZ_BSKO01000001.1"/>
</dbReference>
<comment type="caution">
    <text evidence="1">The sequence shown here is derived from an EMBL/GenBank/DDBJ whole genome shotgun (WGS) entry which is preliminary data.</text>
</comment>
<dbReference type="Proteomes" id="UP001275436">
    <property type="component" value="Unassembled WGS sequence"/>
</dbReference>
<proteinExistence type="predicted"/>
<sequence length="44" mass="5394">MEKVVLFVWSIVPRKVEQNRTVHFKKDTINFKFIWFGKEIKVDL</sequence>